<dbReference type="EMBL" id="NNAY01004427">
    <property type="protein sequence ID" value="OXU17916.1"/>
    <property type="molecule type" value="Genomic_DNA"/>
</dbReference>
<feature type="region of interest" description="Disordered" evidence="1">
    <location>
        <begin position="1"/>
        <end position="55"/>
    </location>
</feature>
<proteinExistence type="predicted"/>
<organism evidence="2 3">
    <name type="scientific">Trichomalopsis sarcophagae</name>
    <dbReference type="NCBI Taxonomy" id="543379"/>
    <lineage>
        <taxon>Eukaryota</taxon>
        <taxon>Metazoa</taxon>
        <taxon>Ecdysozoa</taxon>
        <taxon>Arthropoda</taxon>
        <taxon>Hexapoda</taxon>
        <taxon>Insecta</taxon>
        <taxon>Pterygota</taxon>
        <taxon>Neoptera</taxon>
        <taxon>Endopterygota</taxon>
        <taxon>Hymenoptera</taxon>
        <taxon>Apocrita</taxon>
        <taxon>Proctotrupomorpha</taxon>
        <taxon>Chalcidoidea</taxon>
        <taxon>Pteromalidae</taxon>
        <taxon>Pteromalinae</taxon>
        <taxon>Trichomalopsis</taxon>
    </lineage>
</organism>
<comment type="caution">
    <text evidence="2">The sequence shown here is derived from an EMBL/GenBank/DDBJ whole genome shotgun (WGS) entry which is preliminary data.</text>
</comment>
<feature type="compositionally biased region" description="Polar residues" evidence="1">
    <location>
        <begin position="37"/>
        <end position="47"/>
    </location>
</feature>
<dbReference type="Proteomes" id="UP000215335">
    <property type="component" value="Unassembled WGS sequence"/>
</dbReference>
<accession>A0A232EHT4</accession>
<protein>
    <submittedName>
        <fullName evidence="2">Uncharacterized protein</fullName>
    </submittedName>
</protein>
<name>A0A232EHT4_9HYME</name>
<sequence>SGVSNKVGERSTSFKRPAQREGPEKTYGAPRTRCWTKLSSGSRNSPTPARAATKGQLLARIKAKTSQPKTGLTTSVRTEGFTFNKQSTTATSILGRKKNYHQGSTTGGHPEE</sequence>
<evidence type="ECO:0000313" key="3">
    <source>
        <dbReference type="Proteomes" id="UP000215335"/>
    </source>
</evidence>
<feature type="region of interest" description="Disordered" evidence="1">
    <location>
        <begin position="90"/>
        <end position="112"/>
    </location>
</feature>
<evidence type="ECO:0000313" key="2">
    <source>
        <dbReference type="EMBL" id="OXU17916.1"/>
    </source>
</evidence>
<reference evidence="2 3" key="1">
    <citation type="journal article" date="2017" name="Curr. Biol.">
        <title>The Evolution of Venom by Co-option of Single-Copy Genes.</title>
        <authorList>
            <person name="Martinson E.O."/>
            <person name="Mrinalini"/>
            <person name="Kelkar Y.D."/>
            <person name="Chang C.H."/>
            <person name="Werren J.H."/>
        </authorList>
    </citation>
    <scope>NUCLEOTIDE SEQUENCE [LARGE SCALE GENOMIC DNA]</scope>
    <source>
        <strain evidence="2 3">Alberta</strain>
        <tissue evidence="2">Whole body</tissue>
    </source>
</reference>
<evidence type="ECO:0000256" key="1">
    <source>
        <dbReference type="SAM" id="MobiDB-lite"/>
    </source>
</evidence>
<keyword evidence="3" id="KW-1185">Reference proteome</keyword>
<dbReference type="AlphaFoldDB" id="A0A232EHT4"/>
<feature type="non-terminal residue" evidence="2">
    <location>
        <position position="1"/>
    </location>
</feature>
<gene>
    <name evidence="2" type="ORF">TSAR_012230</name>
</gene>